<dbReference type="EC" id="3.1.3.48" evidence="7"/>
<feature type="compositionally biased region" description="Polar residues" evidence="8">
    <location>
        <begin position="70"/>
        <end position="79"/>
    </location>
</feature>
<keyword evidence="11" id="KW-1185">Reference proteome</keyword>
<dbReference type="GO" id="GO:0010971">
    <property type="term" value="P:positive regulation of G2/M transition of mitotic cell cycle"/>
    <property type="evidence" value="ECO:0007669"/>
    <property type="project" value="TreeGrafter"/>
</dbReference>
<evidence type="ECO:0000313" key="11">
    <source>
        <dbReference type="Proteomes" id="UP000694569"/>
    </source>
</evidence>
<dbReference type="PROSITE" id="PS50206">
    <property type="entry name" value="RHODANESE_3"/>
    <property type="match status" value="1"/>
</dbReference>
<dbReference type="Gene3D" id="3.40.250.10">
    <property type="entry name" value="Rhodanese-like domain"/>
    <property type="match status" value="1"/>
</dbReference>
<feature type="compositionally biased region" description="Basic residues" evidence="8">
    <location>
        <begin position="122"/>
        <end position="131"/>
    </location>
</feature>
<dbReference type="PANTHER" id="PTHR10828">
    <property type="entry name" value="M-PHASE INDUCER PHOSPHATASE DUAL SPECIFICITY PHOSPHATASE CDC25"/>
    <property type="match status" value="1"/>
</dbReference>
<reference evidence="10" key="2">
    <citation type="submission" date="2025-09" db="UniProtKB">
        <authorList>
            <consortium name="Ensembl"/>
        </authorList>
    </citation>
    <scope>IDENTIFICATION</scope>
</reference>
<evidence type="ECO:0000256" key="8">
    <source>
        <dbReference type="SAM" id="MobiDB-lite"/>
    </source>
</evidence>
<feature type="region of interest" description="Disordered" evidence="8">
    <location>
        <begin position="171"/>
        <end position="203"/>
    </location>
</feature>
<keyword evidence="4 7" id="KW-0378">Hydrolase</keyword>
<comment type="similarity">
    <text evidence="1 7">Belongs to the MPI phosphatase family.</text>
</comment>
<evidence type="ECO:0000256" key="6">
    <source>
        <dbReference type="ARBA" id="ARBA00023306"/>
    </source>
</evidence>
<dbReference type="InterPro" id="IPR036873">
    <property type="entry name" value="Rhodanese-like_dom_sf"/>
</dbReference>
<dbReference type="SUPFAM" id="SSF52821">
    <property type="entry name" value="Rhodanese/Cell cycle control phosphatase"/>
    <property type="match status" value="1"/>
</dbReference>
<evidence type="ECO:0000256" key="2">
    <source>
        <dbReference type="ARBA" id="ARBA00022618"/>
    </source>
</evidence>
<feature type="compositionally biased region" description="Polar residues" evidence="8">
    <location>
        <begin position="87"/>
        <end position="118"/>
    </location>
</feature>
<evidence type="ECO:0000259" key="9">
    <source>
        <dbReference type="PROSITE" id="PS50206"/>
    </source>
</evidence>
<name>A0A8C5PEH8_9ANUR</name>
<keyword evidence="6 7" id="KW-0131">Cell cycle</keyword>
<evidence type="ECO:0000256" key="3">
    <source>
        <dbReference type="ARBA" id="ARBA00022776"/>
    </source>
</evidence>
<dbReference type="GO" id="GO:0009794">
    <property type="term" value="P:regulation of mitotic cell cycle, embryonic"/>
    <property type="evidence" value="ECO:0007669"/>
    <property type="project" value="UniProtKB-ARBA"/>
</dbReference>
<dbReference type="OrthoDB" id="26523at2759"/>
<dbReference type="CDD" id="cd01530">
    <property type="entry name" value="Cdc25"/>
    <property type="match status" value="1"/>
</dbReference>
<dbReference type="FunFam" id="3.40.250.10:FF:000036">
    <property type="entry name" value="M-phase inducer phosphatase"/>
    <property type="match status" value="1"/>
</dbReference>
<feature type="compositionally biased region" description="Basic and acidic residues" evidence="8">
    <location>
        <begin position="1"/>
        <end position="12"/>
    </location>
</feature>
<dbReference type="GO" id="GO:0051301">
    <property type="term" value="P:cell division"/>
    <property type="evidence" value="ECO:0007669"/>
    <property type="project" value="UniProtKB-UniRule"/>
</dbReference>
<comment type="catalytic activity">
    <reaction evidence="7">
        <text>O-phospho-L-tyrosyl-[protein] + H2O = L-tyrosyl-[protein] + phosphate</text>
        <dbReference type="Rhea" id="RHEA:10684"/>
        <dbReference type="Rhea" id="RHEA-COMP:10136"/>
        <dbReference type="Rhea" id="RHEA-COMP:20101"/>
        <dbReference type="ChEBI" id="CHEBI:15377"/>
        <dbReference type="ChEBI" id="CHEBI:43474"/>
        <dbReference type="ChEBI" id="CHEBI:46858"/>
        <dbReference type="ChEBI" id="CHEBI:61978"/>
        <dbReference type="EC" id="3.1.3.48"/>
    </reaction>
</comment>
<evidence type="ECO:0000256" key="4">
    <source>
        <dbReference type="ARBA" id="ARBA00022801"/>
    </source>
</evidence>
<dbReference type="PANTHER" id="PTHR10828:SF17">
    <property type="entry name" value="PROTEIN-TYROSINE-PHOSPHATASE"/>
    <property type="match status" value="1"/>
</dbReference>
<dbReference type="Proteomes" id="UP000694569">
    <property type="component" value="Unplaced"/>
</dbReference>
<dbReference type="GO" id="GO:0032502">
    <property type="term" value="P:developmental process"/>
    <property type="evidence" value="ECO:0007669"/>
    <property type="project" value="UniProtKB-ARBA"/>
</dbReference>
<accession>A0A8C5PEH8</accession>
<dbReference type="GO" id="GO:0005737">
    <property type="term" value="C:cytoplasm"/>
    <property type="evidence" value="ECO:0007669"/>
    <property type="project" value="TreeGrafter"/>
</dbReference>
<dbReference type="PRINTS" id="PR00716">
    <property type="entry name" value="MPIPHPHTASE"/>
</dbReference>
<feature type="compositionally biased region" description="Basic and acidic residues" evidence="8">
    <location>
        <begin position="174"/>
        <end position="195"/>
    </location>
</feature>
<keyword evidence="2 7" id="KW-0132">Cell division</keyword>
<sequence>MEGSRGPDDAKLDGASFLGNGPGLSDSSMDEALTFSPDLGLSPVTGQMGHLKCSDRLSGVTPRRRLKLSPDSQNPSPTDSTRRHQSAMGTAAQTELPNESTPKPNPQICSTSSEQASETRAWKPKKTARRTNARENENVLRQSARKKKTRVKLLELFQSPDCITRPQCPCIEKVNPEPDTQQRDGSRGAGDHERSMCSSSPKCNIADSEDEELIGDFTKPYCLPVEEGKHQDLKYISSTTLARLLREGYKDVVQRYWVVDCRYPYEFAGGHIKGAMNFYREEQVVETFLKNPSPLQARTILIFHCEFSSERAPKLCRLLRNLDRNANVYPQLFYPELYILKGGYKDFYERFKGLCEPQGYVNMLHRDFRDHLRQYHRKKKPSAPQRVRKELFKPLSVNAIVNPVKTMKS</sequence>
<dbReference type="GO" id="GO:0004725">
    <property type="term" value="F:protein tyrosine phosphatase activity"/>
    <property type="evidence" value="ECO:0007669"/>
    <property type="project" value="UniProtKB-UniRule"/>
</dbReference>
<dbReference type="InterPro" id="IPR001763">
    <property type="entry name" value="Rhodanese-like_dom"/>
</dbReference>
<protein>
    <recommendedName>
        <fullName evidence="7">M-phase inducer phosphatase</fullName>
        <ecNumber evidence="7">3.1.3.48</ecNumber>
    </recommendedName>
</protein>
<dbReference type="GO" id="GO:0000086">
    <property type="term" value="P:G2/M transition of mitotic cell cycle"/>
    <property type="evidence" value="ECO:0007669"/>
    <property type="project" value="TreeGrafter"/>
</dbReference>
<dbReference type="GeneTree" id="ENSGT00940000161460"/>
<dbReference type="Ensembl" id="ENSLLET00000017845.1">
    <property type="protein sequence ID" value="ENSLLEP00000017192.1"/>
    <property type="gene ID" value="ENSLLEG00000010948.1"/>
</dbReference>
<dbReference type="SMART" id="SM00450">
    <property type="entry name" value="RHOD"/>
    <property type="match status" value="1"/>
</dbReference>
<dbReference type="AlphaFoldDB" id="A0A8C5PEH8"/>
<dbReference type="InterPro" id="IPR000751">
    <property type="entry name" value="MPI_Phosphatase"/>
</dbReference>
<evidence type="ECO:0000256" key="1">
    <source>
        <dbReference type="ARBA" id="ARBA00011065"/>
    </source>
</evidence>
<organism evidence="10 11">
    <name type="scientific">Leptobrachium leishanense</name>
    <name type="common">Leishan spiny toad</name>
    <dbReference type="NCBI Taxonomy" id="445787"/>
    <lineage>
        <taxon>Eukaryota</taxon>
        <taxon>Metazoa</taxon>
        <taxon>Chordata</taxon>
        <taxon>Craniata</taxon>
        <taxon>Vertebrata</taxon>
        <taxon>Euteleostomi</taxon>
        <taxon>Amphibia</taxon>
        <taxon>Batrachia</taxon>
        <taxon>Anura</taxon>
        <taxon>Pelobatoidea</taxon>
        <taxon>Megophryidae</taxon>
        <taxon>Leptobrachium</taxon>
    </lineage>
</organism>
<dbReference type="GO" id="GO:0005634">
    <property type="term" value="C:nucleus"/>
    <property type="evidence" value="ECO:0007669"/>
    <property type="project" value="TreeGrafter"/>
</dbReference>
<dbReference type="Pfam" id="PF00581">
    <property type="entry name" value="Rhodanese"/>
    <property type="match status" value="1"/>
</dbReference>
<feature type="domain" description="Rhodanese" evidence="9">
    <location>
        <begin position="252"/>
        <end position="356"/>
    </location>
</feature>
<evidence type="ECO:0000256" key="5">
    <source>
        <dbReference type="ARBA" id="ARBA00022912"/>
    </source>
</evidence>
<keyword evidence="3 7" id="KW-0498">Mitosis</keyword>
<evidence type="ECO:0000313" key="10">
    <source>
        <dbReference type="Ensembl" id="ENSLLEP00000017192.1"/>
    </source>
</evidence>
<dbReference type="GO" id="GO:0110032">
    <property type="term" value="P:positive regulation of G2/MI transition of meiotic cell cycle"/>
    <property type="evidence" value="ECO:0007669"/>
    <property type="project" value="TreeGrafter"/>
</dbReference>
<comment type="function">
    <text evidence="7">Tyrosine protein phosphatase which functions as a dosage-dependent inducer of mitotic progression.</text>
</comment>
<feature type="region of interest" description="Disordered" evidence="8">
    <location>
        <begin position="1"/>
        <end position="147"/>
    </location>
</feature>
<proteinExistence type="inferred from homology"/>
<reference evidence="10" key="1">
    <citation type="submission" date="2025-08" db="UniProtKB">
        <authorList>
            <consortium name="Ensembl"/>
        </authorList>
    </citation>
    <scope>IDENTIFICATION</scope>
</reference>
<keyword evidence="5 7" id="KW-0904">Protein phosphatase</keyword>
<evidence type="ECO:0000256" key="7">
    <source>
        <dbReference type="RuleBase" id="RU368028"/>
    </source>
</evidence>